<reference evidence="6" key="1">
    <citation type="submission" date="2022-06" db="EMBL/GenBank/DDBJ databases">
        <authorList>
            <person name="Berger JAMES D."/>
            <person name="Berger JAMES D."/>
        </authorList>
    </citation>
    <scope>NUCLEOTIDE SEQUENCE [LARGE SCALE GENOMIC DNA]</scope>
</reference>
<dbReference type="Proteomes" id="UP000050795">
    <property type="component" value="Unassembled WGS sequence"/>
</dbReference>
<evidence type="ECO:0000256" key="4">
    <source>
        <dbReference type="SAM" id="MobiDB-lite"/>
    </source>
</evidence>
<dbReference type="Gene3D" id="3.30.40.10">
    <property type="entry name" value="Zinc/RING finger domain, C3HC4 (zinc finger)"/>
    <property type="match status" value="1"/>
</dbReference>
<evidence type="ECO:0000256" key="3">
    <source>
        <dbReference type="PROSITE-ProRule" id="PRU00175"/>
    </source>
</evidence>
<keyword evidence="1 3" id="KW-0479">Metal-binding</keyword>
<dbReference type="InterPro" id="IPR053070">
    <property type="entry name" value="RING-type_E3_ubiquitin-ligase"/>
</dbReference>
<dbReference type="InterPro" id="IPR013083">
    <property type="entry name" value="Znf_RING/FYVE/PHD"/>
</dbReference>
<feature type="region of interest" description="Disordered" evidence="4">
    <location>
        <begin position="104"/>
        <end position="124"/>
    </location>
</feature>
<protein>
    <recommendedName>
        <fullName evidence="5">RING-type domain-containing protein</fullName>
    </recommendedName>
</protein>
<keyword evidence="1 3" id="KW-0863">Zinc-finger</keyword>
<evidence type="ECO:0000259" key="5">
    <source>
        <dbReference type="PROSITE" id="PS50089"/>
    </source>
</evidence>
<dbReference type="GO" id="GO:0008270">
    <property type="term" value="F:zinc ion binding"/>
    <property type="evidence" value="ECO:0007669"/>
    <property type="project" value="UniProtKB-KW"/>
</dbReference>
<evidence type="ECO:0000313" key="7">
    <source>
        <dbReference type="WBParaSite" id="TREG1_1660.1"/>
    </source>
</evidence>
<proteinExistence type="predicted"/>
<evidence type="ECO:0000313" key="6">
    <source>
        <dbReference type="Proteomes" id="UP000050795"/>
    </source>
</evidence>
<organism evidence="6 7">
    <name type="scientific">Trichobilharzia regenti</name>
    <name type="common">Nasal bird schistosome</name>
    <dbReference type="NCBI Taxonomy" id="157069"/>
    <lineage>
        <taxon>Eukaryota</taxon>
        <taxon>Metazoa</taxon>
        <taxon>Spiralia</taxon>
        <taxon>Lophotrochozoa</taxon>
        <taxon>Platyhelminthes</taxon>
        <taxon>Trematoda</taxon>
        <taxon>Digenea</taxon>
        <taxon>Strigeidida</taxon>
        <taxon>Schistosomatoidea</taxon>
        <taxon>Schistosomatidae</taxon>
        <taxon>Trichobilharzia</taxon>
    </lineage>
</organism>
<dbReference type="PANTHER" id="PTHR47035:SF3">
    <property type="entry name" value="OS11G0150450 PROTEIN"/>
    <property type="match status" value="1"/>
</dbReference>
<dbReference type="PROSITE" id="PS50089">
    <property type="entry name" value="ZF_RING_2"/>
    <property type="match status" value="1"/>
</dbReference>
<sequence length="240" mass="27341">MPDKSSRVVFRGARGVSPAGTPRFWRVTREIFDAAVHQRQFRSSQYRSTSHIPVVRRTPRESDHVRGTLDESNVNDSYGHLRMNRLDNDDSVLLNSTGRQQYESDIHRHLSPKPPTSPGPSGLGRPQCEKCLDEYRNKNRLRHLPCCHAFRRKCIDVWLKRSTTCPKCRAGVQNGLDRLRLAGLQLRNNPYSVRSAAAAPVRAIRPRLDASISGTQEEIRTVNSHTSTSRTYRLRSMTAQ</sequence>
<accession>A0AA85JE71</accession>
<name>A0AA85JE71_TRIRE</name>
<feature type="domain" description="RING-type" evidence="5">
    <location>
        <begin position="128"/>
        <end position="169"/>
    </location>
</feature>
<dbReference type="WBParaSite" id="TREG1_1660.1">
    <property type="protein sequence ID" value="TREG1_1660.1"/>
    <property type="gene ID" value="TREG1_1660"/>
</dbReference>
<dbReference type="SUPFAM" id="SSF57850">
    <property type="entry name" value="RING/U-box"/>
    <property type="match status" value="1"/>
</dbReference>
<evidence type="ECO:0000256" key="2">
    <source>
        <dbReference type="ARBA" id="ARBA00022833"/>
    </source>
</evidence>
<dbReference type="Pfam" id="PF13639">
    <property type="entry name" value="zf-RING_2"/>
    <property type="match status" value="1"/>
</dbReference>
<evidence type="ECO:0000256" key="1">
    <source>
        <dbReference type="ARBA" id="ARBA00022771"/>
    </source>
</evidence>
<keyword evidence="6" id="KW-1185">Reference proteome</keyword>
<dbReference type="AlphaFoldDB" id="A0AA85JE71"/>
<dbReference type="PANTHER" id="PTHR47035">
    <property type="entry name" value="OS11G0150450 PROTEIN"/>
    <property type="match status" value="1"/>
</dbReference>
<dbReference type="InterPro" id="IPR001841">
    <property type="entry name" value="Znf_RING"/>
</dbReference>
<keyword evidence="2" id="KW-0862">Zinc</keyword>
<reference evidence="7" key="2">
    <citation type="submission" date="2023-11" db="UniProtKB">
        <authorList>
            <consortium name="WormBaseParasite"/>
        </authorList>
    </citation>
    <scope>IDENTIFICATION</scope>
</reference>